<dbReference type="STRING" id="639282.DEFDS_1839"/>
<dbReference type="AlphaFoldDB" id="D3P9A4"/>
<dbReference type="KEGG" id="ddf:DEFDS_1839"/>
<dbReference type="RefSeq" id="WP_013008539.1">
    <property type="nucleotide sequence ID" value="NC_013939.1"/>
</dbReference>
<accession>D3P9A4</accession>
<keyword evidence="3" id="KW-1185">Reference proteome</keyword>
<evidence type="ECO:0000259" key="1">
    <source>
        <dbReference type="Pfam" id="PF16036"/>
    </source>
</evidence>
<sequence length="183" mass="20316">MKKLSIILLLLVLIAPVGYSKVVKGVNIPDTYQYFGKNLVLNGTGFRKKFFIKVYIGALYLEQKTDDANAVISAPTKVVKMHFLYKKVKASQMKDAFKESFEKIDENLLKESAVQEFLNAVSFDVVKGDEVDLIIDNDMVTVLKNGDKIGDFKSKSLADALIKIYVGDEPADSGLKEGLLGKE</sequence>
<protein>
    <recommendedName>
        <fullName evidence="1">Chalcone isomerase domain-containing protein</fullName>
    </recommendedName>
</protein>
<dbReference type="EMBL" id="AP011529">
    <property type="protein sequence ID" value="BAI81294.1"/>
    <property type="molecule type" value="Genomic_DNA"/>
</dbReference>
<evidence type="ECO:0000313" key="2">
    <source>
        <dbReference type="EMBL" id="BAI81294.1"/>
    </source>
</evidence>
<reference evidence="2 3" key="1">
    <citation type="journal article" date="2010" name="DNA Res.">
        <title>Bacterial lifestyle in a deep-sea hydrothermal vent chimney revealed by the genome sequence of the thermophilic bacterium Deferribacter desulfuricans SSM1.</title>
        <authorList>
            <person name="Takaki Y."/>
            <person name="Shimamura S."/>
            <person name="Nakagawa S."/>
            <person name="Fukuhara Y."/>
            <person name="Horikawa H."/>
            <person name="Ankai A."/>
            <person name="Harada T."/>
            <person name="Hosoyama A."/>
            <person name="Oguchi A."/>
            <person name="Fukui S."/>
            <person name="Fujita N."/>
            <person name="Takami H."/>
            <person name="Takai K."/>
        </authorList>
    </citation>
    <scope>NUCLEOTIDE SEQUENCE [LARGE SCALE GENOMIC DNA]</scope>
    <source>
        <strain evidence="3">DSM 14783 / JCM 11476 / NBRC 101012 / SSM1</strain>
    </source>
</reference>
<name>D3P9A4_DEFDS</name>
<dbReference type="SUPFAM" id="SSF54626">
    <property type="entry name" value="Chalcone isomerase"/>
    <property type="match status" value="1"/>
</dbReference>
<dbReference type="Gene3D" id="3.50.70.10">
    <property type="match status" value="1"/>
</dbReference>
<dbReference type="InterPro" id="IPR016088">
    <property type="entry name" value="Chalcone_isomerase_3-sand"/>
</dbReference>
<dbReference type="InterPro" id="IPR016087">
    <property type="entry name" value="Chalcone_isomerase"/>
</dbReference>
<proteinExistence type="predicted"/>
<gene>
    <name evidence="2" type="ordered locus">DEFDS_1839</name>
</gene>
<dbReference type="GO" id="GO:0016872">
    <property type="term" value="F:intramolecular lyase activity"/>
    <property type="evidence" value="ECO:0007669"/>
    <property type="project" value="InterPro"/>
</dbReference>
<dbReference type="Proteomes" id="UP000001520">
    <property type="component" value="Chromosome"/>
</dbReference>
<dbReference type="eggNOG" id="ENOG5030JPZ">
    <property type="taxonomic scope" value="Bacteria"/>
</dbReference>
<organism evidence="2 3">
    <name type="scientific">Deferribacter desulfuricans (strain DSM 14783 / JCM 11476 / NBRC 101012 / SSM1)</name>
    <dbReference type="NCBI Taxonomy" id="639282"/>
    <lineage>
        <taxon>Bacteria</taxon>
        <taxon>Pseudomonadati</taxon>
        <taxon>Deferribacterota</taxon>
        <taxon>Deferribacteres</taxon>
        <taxon>Deferribacterales</taxon>
        <taxon>Deferribacteraceae</taxon>
        <taxon>Deferribacter</taxon>
    </lineage>
</organism>
<dbReference type="InterPro" id="IPR036298">
    <property type="entry name" value="Chalcone_isomerase_sf"/>
</dbReference>
<dbReference type="HOGENOM" id="CLU_102167_0_0_0"/>
<feature type="domain" description="Chalcone isomerase" evidence="1">
    <location>
        <begin position="21"/>
        <end position="181"/>
    </location>
</feature>
<dbReference type="Pfam" id="PF16036">
    <property type="entry name" value="Chalcone_3"/>
    <property type="match status" value="1"/>
</dbReference>
<evidence type="ECO:0000313" key="3">
    <source>
        <dbReference type="Proteomes" id="UP000001520"/>
    </source>
</evidence>